<gene>
    <name evidence="2" type="ORF">PMAYCL1PPCAC_00320</name>
</gene>
<evidence type="ECO:0000313" key="3">
    <source>
        <dbReference type="Proteomes" id="UP001328107"/>
    </source>
</evidence>
<evidence type="ECO:0000256" key="1">
    <source>
        <dbReference type="SAM" id="SignalP"/>
    </source>
</evidence>
<dbReference type="InterPro" id="IPR036444">
    <property type="entry name" value="PLipase_A2_dom_sf"/>
</dbReference>
<dbReference type="Proteomes" id="UP001328107">
    <property type="component" value="Unassembled WGS sequence"/>
</dbReference>
<dbReference type="EMBL" id="BTRK01000001">
    <property type="protein sequence ID" value="GMR30125.1"/>
    <property type="molecule type" value="Genomic_DNA"/>
</dbReference>
<reference evidence="3" key="1">
    <citation type="submission" date="2022-10" db="EMBL/GenBank/DDBJ databases">
        <title>Genome assembly of Pristionchus species.</title>
        <authorList>
            <person name="Yoshida K."/>
            <person name="Sommer R.J."/>
        </authorList>
    </citation>
    <scope>NUCLEOTIDE SEQUENCE [LARGE SCALE GENOMIC DNA]</scope>
    <source>
        <strain evidence="3">RS5460</strain>
    </source>
</reference>
<evidence type="ECO:0000313" key="2">
    <source>
        <dbReference type="EMBL" id="GMR30125.1"/>
    </source>
</evidence>
<dbReference type="SUPFAM" id="SSF48619">
    <property type="entry name" value="Phospholipase A2, PLA2"/>
    <property type="match status" value="1"/>
</dbReference>
<dbReference type="GO" id="GO:0050482">
    <property type="term" value="P:arachidonate secretion"/>
    <property type="evidence" value="ECO:0007669"/>
    <property type="project" value="InterPro"/>
</dbReference>
<dbReference type="GO" id="GO:0006644">
    <property type="term" value="P:phospholipid metabolic process"/>
    <property type="evidence" value="ECO:0007669"/>
    <property type="project" value="InterPro"/>
</dbReference>
<keyword evidence="3" id="KW-1185">Reference proteome</keyword>
<keyword evidence="1" id="KW-0732">Signal</keyword>
<dbReference type="AlphaFoldDB" id="A0AAN5C4A9"/>
<organism evidence="2 3">
    <name type="scientific">Pristionchus mayeri</name>
    <dbReference type="NCBI Taxonomy" id="1317129"/>
    <lineage>
        <taxon>Eukaryota</taxon>
        <taxon>Metazoa</taxon>
        <taxon>Ecdysozoa</taxon>
        <taxon>Nematoda</taxon>
        <taxon>Chromadorea</taxon>
        <taxon>Rhabditida</taxon>
        <taxon>Rhabditina</taxon>
        <taxon>Diplogasteromorpha</taxon>
        <taxon>Diplogasteroidea</taxon>
        <taxon>Neodiplogasteridae</taxon>
        <taxon>Pristionchus</taxon>
    </lineage>
</organism>
<accession>A0AAN5C4A9</accession>
<comment type="caution">
    <text evidence="2">The sequence shown here is derived from an EMBL/GenBank/DDBJ whole genome shotgun (WGS) entry which is preliminary data.</text>
</comment>
<proteinExistence type="predicted"/>
<protein>
    <recommendedName>
        <fullName evidence="4">Phospholipase A(2)</fullName>
    </recommendedName>
</protein>
<evidence type="ECO:0008006" key="4">
    <source>
        <dbReference type="Google" id="ProtNLM"/>
    </source>
</evidence>
<feature type="chain" id="PRO_5042860107" description="Phospholipase A(2)" evidence="1">
    <location>
        <begin position="19"/>
        <end position="126"/>
    </location>
</feature>
<sequence length="126" mass="14361">MHLSTLLYICVIASVTTAWGPLGWWKCGLSASGEKASHAQYSKYQDLGMVKGWWTVCDRLLPINRCCKFHRKCYKLQGYTQKACDNQLEVCLEGEETIQNWGFCKQISKAFIATVRKYGNYSYAGI</sequence>
<feature type="non-terminal residue" evidence="2">
    <location>
        <position position="126"/>
    </location>
</feature>
<dbReference type="GO" id="GO:0004623">
    <property type="term" value="F:phospholipase A2 activity"/>
    <property type="evidence" value="ECO:0007669"/>
    <property type="project" value="InterPro"/>
</dbReference>
<feature type="signal peptide" evidence="1">
    <location>
        <begin position="1"/>
        <end position="18"/>
    </location>
</feature>
<name>A0AAN5C4A9_9BILA</name>